<comment type="caution">
    <text evidence="2">The sequence shown here is derived from an EMBL/GenBank/DDBJ whole genome shotgun (WGS) entry which is preliminary data.</text>
</comment>
<dbReference type="Pfam" id="PF11886">
    <property type="entry name" value="TOC159_MAD"/>
    <property type="match status" value="1"/>
</dbReference>
<feature type="domain" description="Translocase of chloroplast 159/132 membrane anchor" evidence="1">
    <location>
        <begin position="13"/>
        <end position="124"/>
    </location>
</feature>
<keyword evidence="3" id="KW-1185">Reference proteome</keyword>
<sequence length="152" mass="16728">MISAFSPECRGIADPRGLTYSAGLDVQSSGNDHDLHRSIVMQKSGNMKHNVPGCGVSVMSFQKKHYIGMKVEDTLLVGKRLKLTMTAGRMGDGGQGCCCMAGALKLLLLGRDYPVRNDKMTLSFHKRVGLGGWKSETEFCPKRGMRLRQCQF</sequence>
<dbReference type="Proteomes" id="UP001153076">
    <property type="component" value="Unassembled WGS sequence"/>
</dbReference>
<organism evidence="2 3">
    <name type="scientific">Carnegiea gigantea</name>
    <dbReference type="NCBI Taxonomy" id="171969"/>
    <lineage>
        <taxon>Eukaryota</taxon>
        <taxon>Viridiplantae</taxon>
        <taxon>Streptophyta</taxon>
        <taxon>Embryophyta</taxon>
        <taxon>Tracheophyta</taxon>
        <taxon>Spermatophyta</taxon>
        <taxon>Magnoliopsida</taxon>
        <taxon>eudicotyledons</taxon>
        <taxon>Gunneridae</taxon>
        <taxon>Pentapetalae</taxon>
        <taxon>Caryophyllales</taxon>
        <taxon>Cactineae</taxon>
        <taxon>Cactaceae</taxon>
        <taxon>Cactoideae</taxon>
        <taxon>Echinocereeae</taxon>
        <taxon>Carnegiea</taxon>
    </lineage>
</organism>
<protein>
    <recommendedName>
        <fullName evidence="1">Translocase of chloroplast 159/132 membrane anchor domain-containing protein</fullName>
    </recommendedName>
</protein>
<name>A0A9Q1QAY7_9CARY</name>
<evidence type="ECO:0000313" key="3">
    <source>
        <dbReference type="Proteomes" id="UP001153076"/>
    </source>
</evidence>
<dbReference type="InterPro" id="IPR024283">
    <property type="entry name" value="TOC159_MAD"/>
</dbReference>
<evidence type="ECO:0000259" key="1">
    <source>
        <dbReference type="Pfam" id="PF11886"/>
    </source>
</evidence>
<dbReference type="AlphaFoldDB" id="A0A9Q1QAY7"/>
<accession>A0A9Q1QAY7</accession>
<reference evidence="2" key="1">
    <citation type="submission" date="2022-04" db="EMBL/GenBank/DDBJ databases">
        <title>Carnegiea gigantea Genome sequencing and assembly v2.</title>
        <authorList>
            <person name="Copetti D."/>
            <person name="Sanderson M.J."/>
            <person name="Burquez A."/>
            <person name="Wojciechowski M.F."/>
        </authorList>
    </citation>
    <scope>NUCLEOTIDE SEQUENCE</scope>
    <source>
        <strain evidence="2">SGP5-SGP5p</strain>
        <tissue evidence="2">Aerial part</tissue>
    </source>
</reference>
<gene>
    <name evidence="2" type="ORF">Cgig2_027827</name>
</gene>
<proteinExistence type="predicted"/>
<dbReference type="OrthoDB" id="1612233at2759"/>
<evidence type="ECO:0000313" key="2">
    <source>
        <dbReference type="EMBL" id="KAJ8434984.1"/>
    </source>
</evidence>
<dbReference type="EMBL" id="JAKOGI010000441">
    <property type="protein sequence ID" value="KAJ8434984.1"/>
    <property type="molecule type" value="Genomic_DNA"/>
</dbReference>